<keyword evidence="1" id="KW-0812">Transmembrane</keyword>
<evidence type="ECO:0000256" key="1">
    <source>
        <dbReference type="SAM" id="Phobius"/>
    </source>
</evidence>
<feature type="transmembrane region" description="Helical" evidence="1">
    <location>
        <begin position="40"/>
        <end position="59"/>
    </location>
</feature>
<dbReference type="AlphaFoldDB" id="A0A850QGU0"/>
<gene>
    <name evidence="2" type="ORF">HV832_01880</name>
</gene>
<organism evidence="2 3">
    <name type="scientific">Undibacterium oligocarboniphilum</name>
    <dbReference type="NCBI Taxonomy" id="666702"/>
    <lineage>
        <taxon>Bacteria</taxon>
        <taxon>Pseudomonadati</taxon>
        <taxon>Pseudomonadota</taxon>
        <taxon>Betaproteobacteria</taxon>
        <taxon>Burkholderiales</taxon>
        <taxon>Oxalobacteraceae</taxon>
        <taxon>Undibacterium</taxon>
    </lineage>
</organism>
<name>A0A850QGU0_9BURK</name>
<dbReference type="RefSeq" id="WP_176801837.1">
    <property type="nucleotide sequence ID" value="NZ_JABXYJ010000001.1"/>
</dbReference>
<feature type="transmembrane region" description="Helical" evidence="1">
    <location>
        <begin position="12"/>
        <end position="28"/>
    </location>
</feature>
<sequence>MNFVADEVFFADLFMFLGILLTVISIDFKNIKTIGLFKRYSAIVGIIALIISVAIRLSGK</sequence>
<comment type="caution">
    <text evidence="2">The sequence shown here is derived from an EMBL/GenBank/DDBJ whole genome shotgun (WGS) entry which is preliminary data.</text>
</comment>
<evidence type="ECO:0000313" key="3">
    <source>
        <dbReference type="Proteomes" id="UP000588051"/>
    </source>
</evidence>
<keyword evidence="3" id="KW-1185">Reference proteome</keyword>
<reference evidence="2 3" key="1">
    <citation type="submission" date="2020-06" db="EMBL/GenBank/DDBJ databases">
        <authorList>
            <person name="Qiu C."/>
            <person name="Liu Z."/>
        </authorList>
    </citation>
    <scope>NUCLEOTIDE SEQUENCE [LARGE SCALE GENOMIC DNA]</scope>
    <source>
        <strain evidence="2 3">EM 1</strain>
    </source>
</reference>
<proteinExistence type="predicted"/>
<keyword evidence="1" id="KW-1133">Transmembrane helix</keyword>
<evidence type="ECO:0000313" key="2">
    <source>
        <dbReference type="EMBL" id="NVO76583.1"/>
    </source>
</evidence>
<accession>A0A850QGU0</accession>
<dbReference type="Proteomes" id="UP000588051">
    <property type="component" value="Unassembled WGS sequence"/>
</dbReference>
<dbReference type="EMBL" id="JABXYJ010000001">
    <property type="protein sequence ID" value="NVO76583.1"/>
    <property type="molecule type" value="Genomic_DNA"/>
</dbReference>
<protein>
    <submittedName>
        <fullName evidence="2">Uncharacterized protein</fullName>
    </submittedName>
</protein>
<keyword evidence="1" id="KW-0472">Membrane</keyword>